<evidence type="ECO:0000313" key="1">
    <source>
        <dbReference type="EMBL" id="MBC5731132.1"/>
    </source>
</evidence>
<keyword evidence="2" id="KW-1185">Reference proteome</keyword>
<sequence length="561" mass="64538">MGKEYPNGFPVVTGEDIKRINALFQPYVFYSTGRNGDRSCTCTHCGERYIIESLPRLMTPEWQSFMGARHNGAVNCPKCGVRAILKNIGIAKSRKNLVEWCKAILFHTDGETVWAEAAYVRKDYRDGLCPELEVMPKMCYRFTPGKAQQWKILHDWTGLGLSPGGRVLDESWIETRSIYEPFPDGYGYWAYMAGGYHAVGLDRLKDSFLRYCGYEQFEREGHKVWMDGYIHTALMRYLGAATRRPQLEMMVKMGLREAVLDLVIRKRSGKGIDWTQTDPRKGFGLDKAELKEFQAVEGRLELLRLYKSLRTAGKECTFRQLEDLRLRVGSAELGKLIRWCIRLDLNVGQAVNYLKKQDADWQRRGAIAVWEEWRDYLEAAEFLRYDLTVHNVQRPKSLKDAHDRATEARGILEAKQADKEARVLVKRLMQKYRFEYAGYLIRPPYSVSEIVEEGKALRHCVGGYAARHAQGKLTILFLRDKRHPMRPLVTIEMHGNHLQQIHGYRNERESCPENPEREDPKVRYAAILDPWLSWVKNGSKRDKDGAPILPAGAAAPADQIA</sequence>
<dbReference type="InterPro" id="IPR025586">
    <property type="entry name" value="PcfJ"/>
</dbReference>
<protein>
    <submittedName>
        <fullName evidence="1">PcfJ domain-containing protein</fullName>
    </submittedName>
</protein>
<dbReference type="Pfam" id="PF14284">
    <property type="entry name" value="PcfJ"/>
    <property type="match status" value="1"/>
</dbReference>
<dbReference type="EMBL" id="JACOPR010000005">
    <property type="protein sequence ID" value="MBC5731132.1"/>
    <property type="molecule type" value="Genomic_DNA"/>
</dbReference>
<name>A0ABR7HUJ7_9FIRM</name>
<reference evidence="1 2" key="1">
    <citation type="submission" date="2020-08" db="EMBL/GenBank/DDBJ databases">
        <title>Genome public.</title>
        <authorList>
            <person name="Liu C."/>
            <person name="Sun Q."/>
        </authorList>
    </citation>
    <scope>NUCLEOTIDE SEQUENCE [LARGE SCALE GENOMIC DNA]</scope>
    <source>
        <strain evidence="1 2">New-38</strain>
    </source>
</reference>
<dbReference type="RefSeq" id="WP_186963875.1">
    <property type="nucleotide sequence ID" value="NZ_JACOPR010000005.1"/>
</dbReference>
<comment type="caution">
    <text evidence="1">The sequence shown here is derived from an EMBL/GenBank/DDBJ whole genome shotgun (WGS) entry which is preliminary data.</text>
</comment>
<proteinExistence type="predicted"/>
<gene>
    <name evidence="1" type="ORF">H8S34_09855</name>
</gene>
<accession>A0ABR7HUJ7</accession>
<organism evidence="1 2">
    <name type="scientific">Pseudoflavonifractor hominis</name>
    <dbReference type="NCBI Taxonomy" id="2763059"/>
    <lineage>
        <taxon>Bacteria</taxon>
        <taxon>Bacillati</taxon>
        <taxon>Bacillota</taxon>
        <taxon>Clostridia</taxon>
        <taxon>Eubacteriales</taxon>
        <taxon>Oscillospiraceae</taxon>
        <taxon>Pseudoflavonifractor</taxon>
    </lineage>
</organism>
<evidence type="ECO:0000313" key="2">
    <source>
        <dbReference type="Proteomes" id="UP000660021"/>
    </source>
</evidence>
<dbReference type="Proteomes" id="UP000660021">
    <property type="component" value="Unassembled WGS sequence"/>
</dbReference>